<reference evidence="8" key="1">
    <citation type="submission" date="2016-06" db="UniProtKB">
        <authorList>
            <consortium name="WormBaseParasite"/>
        </authorList>
    </citation>
    <scope>IDENTIFICATION</scope>
</reference>
<dbReference type="SMART" id="SM00131">
    <property type="entry name" value="KU"/>
    <property type="match status" value="1"/>
</dbReference>
<protein>
    <submittedName>
        <fullName evidence="8">BPTI/Kunitz inhibitor domain-containing protein</fullName>
    </submittedName>
</protein>
<name>A0A183BB44_9TREM</name>
<dbReference type="SUPFAM" id="SSF57362">
    <property type="entry name" value="BPTI-like"/>
    <property type="match status" value="1"/>
</dbReference>
<dbReference type="PROSITE" id="PS50279">
    <property type="entry name" value="BPTI_KUNITZ_2"/>
    <property type="match status" value="1"/>
</dbReference>
<evidence type="ECO:0000256" key="3">
    <source>
        <dbReference type="ARBA" id="ARBA00023157"/>
    </source>
</evidence>
<keyword evidence="7" id="KW-1185">Reference proteome</keyword>
<evidence type="ECO:0000313" key="7">
    <source>
        <dbReference type="Proteomes" id="UP000272942"/>
    </source>
</evidence>
<dbReference type="FunFam" id="4.10.410.10:FF:000020">
    <property type="entry name" value="Collagen, type VI, alpha 3"/>
    <property type="match status" value="1"/>
</dbReference>
<accession>A0A183BB44</accession>
<evidence type="ECO:0000313" key="6">
    <source>
        <dbReference type="EMBL" id="VDP93701.1"/>
    </source>
</evidence>
<keyword evidence="2" id="KW-0722">Serine protease inhibitor</keyword>
<proteinExistence type="predicted"/>
<dbReference type="Gene3D" id="4.10.410.10">
    <property type="entry name" value="Pancreatic trypsin inhibitor Kunitz domain"/>
    <property type="match status" value="1"/>
</dbReference>
<feature type="domain" description="BPTI/Kunitz inhibitor" evidence="5">
    <location>
        <begin position="15"/>
        <end position="65"/>
    </location>
</feature>
<dbReference type="EMBL" id="UZAN01064278">
    <property type="protein sequence ID" value="VDP93701.1"/>
    <property type="molecule type" value="Genomic_DNA"/>
</dbReference>
<organism evidence="8">
    <name type="scientific">Echinostoma caproni</name>
    <dbReference type="NCBI Taxonomy" id="27848"/>
    <lineage>
        <taxon>Eukaryota</taxon>
        <taxon>Metazoa</taxon>
        <taxon>Spiralia</taxon>
        <taxon>Lophotrochozoa</taxon>
        <taxon>Platyhelminthes</taxon>
        <taxon>Trematoda</taxon>
        <taxon>Digenea</taxon>
        <taxon>Plagiorchiida</taxon>
        <taxon>Echinostomata</taxon>
        <taxon>Echinostomatoidea</taxon>
        <taxon>Echinostomatidae</taxon>
        <taxon>Echinostoma</taxon>
    </lineage>
</organism>
<evidence type="ECO:0000256" key="4">
    <source>
        <dbReference type="SAM" id="MobiDB-lite"/>
    </source>
</evidence>
<dbReference type="InterPro" id="IPR020901">
    <property type="entry name" value="Prtase_inh_Kunz-CS"/>
</dbReference>
<feature type="region of interest" description="Disordered" evidence="4">
    <location>
        <begin position="98"/>
        <end position="125"/>
    </location>
</feature>
<dbReference type="InterPro" id="IPR036880">
    <property type="entry name" value="Kunitz_BPTI_sf"/>
</dbReference>
<dbReference type="PROSITE" id="PS00280">
    <property type="entry name" value="BPTI_KUNITZ_1"/>
    <property type="match status" value="1"/>
</dbReference>
<dbReference type="PRINTS" id="PR00759">
    <property type="entry name" value="BASICPTASE"/>
</dbReference>
<keyword evidence="3" id="KW-1015">Disulfide bond</keyword>
<gene>
    <name evidence="6" type="ORF">ECPE_LOCUS16429</name>
</gene>
<dbReference type="GO" id="GO:0005615">
    <property type="term" value="C:extracellular space"/>
    <property type="evidence" value="ECO:0007669"/>
    <property type="project" value="TreeGrafter"/>
</dbReference>
<dbReference type="PANTHER" id="PTHR10083:SF328">
    <property type="entry name" value="TISSUE FACTOR PATHWAY INHIBITOR"/>
    <property type="match status" value="1"/>
</dbReference>
<evidence type="ECO:0000256" key="1">
    <source>
        <dbReference type="ARBA" id="ARBA00022690"/>
    </source>
</evidence>
<dbReference type="OrthoDB" id="4473401at2759"/>
<reference evidence="6 7" key="2">
    <citation type="submission" date="2018-11" db="EMBL/GenBank/DDBJ databases">
        <authorList>
            <consortium name="Pathogen Informatics"/>
        </authorList>
    </citation>
    <scope>NUCLEOTIDE SEQUENCE [LARGE SCALE GENOMIC DNA]</scope>
    <source>
        <strain evidence="6 7">Egypt</strain>
    </source>
</reference>
<dbReference type="GO" id="GO:0004867">
    <property type="term" value="F:serine-type endopeptidase inhibitor activity"/>
    <property type="evidence" value="ECO:0007669"/>
    <property type="project" value="UniProtKB-KW"/>
</dbReference>
<evidence type="ECO:0000259" key="5">
    <source>
        <dbReference type="PROSITE" id="PS50279"/>
    </source>
</evidence>
<keyword evidence="1" id="KW-0646">Protease inhibitor</keyword>
<dbReference type="WBParaSite" id="ECPE_0001647201-mRNA-1">
    <property type="protein sequence ID" value="ECPE_0001647201-mRNA-1"/>
    <property type="gene ID" value="ECPE_0001647201"/>
</dbReference>
<dbReference type="Pfam" id="PF00014">
    <property type="entry name" value="Kunitz_BPTI"/>
    <property type="match status" value="1"/>
</dbReference>
<dbReference type="InterPro" id="IPR002223">
    <property type="entry name" value="Kunitz_BPTI"/>
</dbReference>
<evidence type="ECO:0000256" key="2">
    <source>
        <dbReference type="ARBA" id="ARBA00022900"/>
    </source>
</evidence>
<dbReference type="Proteomes" id="UP000272942">
    <property type="component" value="Unassembled WGS sequence"/>
</dbReference>
<dbReference type="InterPro" id="IPR050098">
    <property type="entry name" value="TFPI/VKTCI-like"/>
</dbReference>
<sequence length="125" mass="14270">MFNSVFFEIYFSELCLLPVDPGPCFGGIKSWAWDSNEGTCVPFLYGGCRGNRNRFHSRRSCERRCVVRLETPKTVERSKYRNVHPNTRRLTLDRAAESSDFKGASRQVHKNDTAQADILHGKSPS</sequence>
<dbReference type="CDD" id="cd00109">
    <property type="entry name" value="Kunitz-type"/>
    <property type="match status" value="1"/>
</dbReference>
<dbReference type="PANTHER" id="PTHR10083">
    <property type="entry name" value="KUNITZ-TYPE PROTEASE INHIBITOR-RELATED"/>
    <property type="match status" value="1"/>
</dbReference>
<evidence type="ECO:0000313" key="8">
    <source>
        <dbReference type="WBParaSite" id="ECPE_0001647201-mRNA-1"/>
    </source>
</evidence>
<dbReference type="AlphaFoldDB" id="A0A183BB44"/>